<dbReference type="AlphaFoldDB" id="A0A0K9YSC6"/>
<keyword evidence="5" id="KW-0238">DNA-binding</keyword>
<dbReference type="Gene3D" id="1.10.10.60">
    <property type="entry name" value="Homeodomain-like"/>
    <property type="match status" value="1"/>
</dbReference>
<dbReference type="GO" id="GO:0005524">
    <property type="term" value="F:ATP binding"/>
    <property type="evidence" value="ECO:0007669"/>
    <property type="project" value="UniProtKB-KW"/>
</dbReference>
<evidence type="ECO:0000256" key="7">
    <source>
        <dbReference type="ARBA" id="ARBA00029500"/>
    </source>
</evidence>
<dbReference type="Pfam" id="PF18024">
    <property type="entry name" value="HTH_50"/>
    <property type="match status" value="1"/>
</dbReference>
<gene>
    <name evidence="12" type="ORF">ADS79_22495</name>
</gene>
<feature type="domain" description="PAC" evidence="11">
    <location>
        <begin position="87"/>
        <end position="142"/>
    </location>
</feature>
<feature type="domain" description="PAS" evidence="10">
    <location>
        <begin position="19"/>
        <end position="83"/>
    </location>
</feature>
<dbReference type="PANTHER" id="PTHR32071:SF57">
    <property type="entry name" value="C4-DICARBOXYLATE TRANSPORT TRANSCRIPTIONAL REGULATORY PROTEIN DCTD"/>
    <property type="match status" value="1"/>
</dbReference>
<dbReference type="GO" id="GO:0006355">
    <property type="term" value="P:regulation of DNA-templated transcription"/>
    <property type="evidence" value="ECO:0007669"/>
    <property type="project" value="InterPro"/>
</dbReference>
<dbReference type="GO" id="GO:0003677">
    <property type="term" value="F:DNA binding"/>
    <property type="evidence" value="ECO:0007669"/>
    <property type="project" value="UniProtKB-KW"/>
</dbReference>
<evidence type="ECO:0000259" key="11">
    <source>
        <dbReference type="PROSITE" id="PS50113"/>
    </source>
</evidence>
<dbReference type="Pfam" id="PF13426">
    <property type="entry name" value="PAS_9"/>
    <property type="match status" value="1"/>
</dbReference>
<keyword evidence="4" id="KW-0805">Transcription regulation</keyword>
<dbReference type="STRING" id="54915.ADS79_22495"/>
<evidence type="ECO:0000256" key="2">
    <source>
        <dbReference type="ARBA" id="ARBA00022797"/>
    </source>
</evidence>
<dbReference type="InterPro" id="IPR027417">
    <property type="entry name" value="P-loop_NTPase"/>
</dbReference>
<dbReference type="InterPro" id="IPR058031">
    <property type="entry name" value="AAA_lid_NorR"/>
</dbReference>
<evidence type="ECO:0000313" key="13">
    <source>
        <dbReference type="Proteomes" id="UP000036834"/>
    </source>
</evidence>
<dbReference type="Gene3D" id="1.10.8.60">
    <property type="match status" value="1"/>
</dbReference>
<dbReference type="PROSITE" id="PS00675">
    <property type="entry name" value="SIGMA54_INTERACT_1"/>
    <property type="match status" value="1"/>
</dbReference>
<dbReference type="InterPro" id="IPR003593">
    <property type="entry name" value="AAA+_ATPase"/>
</dbReference>
<dbReference type="PROSITE" id="PS50112">
    <property type="entry name" value="PAS"/>
    <property type="match status" value="1"/>
</dbReference>
<dbReference type="PANTHER" id="PTHR32071">
    <property type="entry name" value="TRANSCRIPTIONAL REGULATORY PROTEIN"/>
    <property type="match status" value="1"/>
</dbReference>
<dbReference type="PROSITE" id="PS50113">
    <property type="entry name" value="PAC"/>
    <property type="match status" value="1"/>
</dbReference>
<dbReference type="Gene3D" id="3.30.450.20">
    <property type="entry name" value="PAS domain"/>
    <property type="match status" value="1"/>
</dbReference>
<dbReference type="InterPro" id="IPR030828">
    <property type="entry name" value="HTH_TyrR"/>
</dbReference>
<keyword evidence="1" id="KW-0547">Nucleotide-binding</keyword>
<evidence type="ECO:0000256" key="5">
    <source>
        <dbReference type="ARBA" id="ARBA00023125"/>
    </source>
</evidence>
<comment type="caution">
    <text evidence="12">The sequence shown here is derived from an EMBL/GenBank/DDBJ whole genome shotgun (WGS) entry which is preliminary data.</text>
</comment>
<dbReference type="PROSITE" id="PS00688">
    <property type="entry name" value="SIGMA54_INTERACT_3"/>
    <property type="match status" value="1"/>
</dbReference>
<protein>
    <recommendedName>
        <fullName evidence="7">HTH-type transcriptional regulatory protein TyrR</fullName>
    </recommendedName>
</protein>
<dbReference type="EMBL" id="LGIQ01000009">
    <property type="protein sequence ID" value="KNB71542.1"/>
    <property type="molecule type" value="Genomic_DNA"/>
</dbReference>
<dbReference type="InterPro" id="IPR000700">
    <property type="entry name" value="PAS-assoc_C"/>
</dbReference>
<dbReference type="Pfam" id="PF25601">
    <property type="entry name" value="AAA_lid_14"/>
    <property type="match status" value="1"/>
</dbReference>
<dbReference type="SUPFAM" id="SSF52540">
    <property type="entry name" value="P-loop containing nucleoside triphosphate hydrolases"/>
    <property type="match status" value="1"/>
</dbReference>
<reference evidence="13" key="1">
    <citation type="submission" date="2015-07" db="EMBL/GenBank/DDBJ databases">
        <title>Genome sequencing project for genomic taxonomy and phylogenomics of Bacillus-like bacteria.</title>
        <authorList>
            <person name="Liu B."/>
            <person name="Wang J."/>
            <person name="Zhu Y."/>
            <person name="Liu G."/>
            <person name="Chen Q."/>
            <person name="Chen Z."/>
            <person name="Lan J."/>
            <person name="Che J."/>
            <person name="Ge C."/>
            <person name="Shi H."/>
            <person name="Pan Z."/>
            <person name="Liu X."/>
        </authorList>
    </citation>
    <scope>NUCLEOTIDE SEQUENCE [LARGE SCALE GENOMIC DNA]</scope>
    <source>
        <strain evidence="13">DSM 9887</strain>
    </source>
</reference>
<evidence type="ECO:0000259" key="10">
    <source>
        <dbReference type="PROSITE" id="PS50112"/>
    </source>
</evidence>
<evidence type="ECO:0000256" key="4">
    <source>
        <dbReference type="ARBA" id="ARBA00023015"/>
    </source>
</evidence>
<sequence>MLVAFSVYLLERGIIHMFALNNLDSLLELFFDGVIITDKDGMIVKVNKAYLKIAGKTADELIGKDIRSTVGIRLHSNESSTMRVLEEKRPVTIMQRSTSDSGYKEYMTTGMPMFNEQNEIEFVVNCVRDMTELNELKQHLSRAEQMNQNYLEEIKNLKQQQEHENGLVIYSKAMLHVKEAATKVASVNSPVMLRGESGVGKEVIAKYIHHRSKRAKGAFIKVNCGAIPASLMESEFFGYETGAFTGANKEGKPGFFELADKGTLFLDEIGDMPLDLQVKLLRVLEEQEFRRVGGVKTIRSDVRIIAATNQDLEEMVEQKTFRKDLYYRLQVYPILIPPLRERKEEIPFFIEHFLQRYQEKNAIQIQIAQEAIHVLCQYDWPGNIRELINVMERMAISCSNGEILPDHLPRELFGNLGRIIPKTFAEEVELFEFQGMKRALALHKSTRKAARALQMSQPTFVRKMKQYEVKYTNDPKMDHKNMQ</sequence>
<proteinExistence type="predicted"/>
<evidence type="ECO:0000256" key="8">
    <source>
        <dbReference type="SAM" id="Coils"/>
    </source>
</evidence>
<dbReference type="CDD" id="cd00130">
    <property type="entry name" value="PAS"/>
    <property type="match status" value="1"/>
</dbReference>
<keyword evidence="3" id="KW-0067">ATP-binding</keyword>
<dbReference type="InterPro" id="IPR025662">
    <property type="entry name" value="Sigma_54_int_dom_ATP-bd_1"/>
</dbReference>
<dbReference type="SUPFAM" id="SSF55785">
    <property type="entry name" value="PYP-like sensor domain (PAS domain)"/>
    <property type="match status" value="1"/>
</dbReference>
<keyword evidence="8" id="KW-0175">Coiled coil</keyword>
<dbReference type="InterPro" id="IPR000014">
    <property type="entry name" value="PAS"/>
</dbReference>
<dbReference type="PROSITE" id="PS00676">
    <property type="entry name" value="SIGMA54_INTERACT_2"/>
    <property type="match status" value="1"/>
</dbReference>
<dbReference type="SMART" id="SM00091">
    <property type="entry name" value="PAS"/>
    <property type="match status" value="1"/>
</dbReference>
<dbReference type="Gene3D" id="3.40.50.300">
    <property type="entry name" value="P-loop containing nucleotide triphosphate hydrolases"/>
    <property type="match status" value="1"/>
</dbReference>
<accession>A0A0K9YSC6</accession>
<dbReference type="Proteomes" id="UP000036834">
    <property type="component" value="Unassembled WGS sequence"/>
</dbReference>
<dbReference type="Pfam" id="PF00158">
    <property type="entry name" value="Sigma54_activat"/>
    <property type="match status" value="1"/>
</dbReference>
<dbReference type="SUPFAM" id="SSF46689">
    <property type="entry name" value="Homeodomain-like"/>
    <property type="match status" value="1"/>
</dbReference>
<dbReference type="SMART" id="SM00382">
    <property type="entry name" value="AAA"/>
    <property type="match status" value="1"/>
</dbReference>
<dbReference type="PATRIC" id="fig|54915.3.peg.3629"/>
<dbReference type="InterPro" id="IPR035965">
    <property type="entry name" value="PAS-like_dom_sf"/>
</dbReference>
<evidence type="ECO:0000256" key="3">
    <source>
        <dbReference type="ARBA" id="ARBA00022840"/>
    </source>
</evidence>
<feature type="coiled-coil region" evidence="8">
    <location>
        <begin position="133"/>
        <end position="167"/>
    </location>
</feature>
<dbReference type="NCBIfam" id="TIGR00229">
    <property type="entry name" value="sensory_box"/>
    <property type="match status" value="1"/>
</dbReference>
<dbReference type="PROSITE" id="PS50045">
    <property type="entry name" value="SIGMA54_INTERACT_4"/>
    <property type="match status" value="1"/>
</dbReference>
<feature type="domain" description="Sigma-54 factor interaction" evidence="9">
    <location>
        <begin position="167"/>
        <end position="396"/>
    </location>
</feature>
<keyword evidence="2" id="KW-0058">Aromatic hydrocarbons catabolism</keyword>
<evidence type="ECO:0000259" key="9">
    <source>
        <dbReference type="PROSITE" id="PS50045"/>
    </source>
</evidence>
<dbReference type="FunFam" id="3.40.50.300:FF:000006">
    <property type="entry name" value="DNA-binding transcriptional regulator NtrC"/>
    <property type="match status" value="1"/>
</dbReference>
<evidence type="ECO:0000256" key="1">
    <source>
        <dbReference type="ARBA" id="ARBA00022741"/>
    </source>
</evidence>
<dbReference type="InterPro" id="IPR025944">
    <property type="entry name" value="Sigma_54_int_dom_CS"/>
</dbReference>
<dbReference type="InterPro" id="IPR002078">
    <property type="entry name" value="Sigma_54_int"/>
</dbReference>
<evidence type="ECO:0000313" key="12">
    <source>
        <dbReference type="EMBL" id="KNB71542.1"/>
    </source>
</evidence>
<dbReference type="CDD" id="cd00009">
    <property type="entry name" value="AAA"/>
    <property type="match status" value="1"/>
</dbReference>
<name>A0A0K9YSC6_9BACL</name>
<organism evidence="12 13">
    <name type="scientific">Brevibacillus reuszeri</name>
    <dbReference type="NCBI Taxonomy" id="54915"/>
    <lineage>
        <taxon>Bacteria</taxon>
        <taxon>Bacillati</taxon>
        <taxon>Bacillota</taxon>
        <taxon>Bacilli</taxon>
        <taxon>Bacillales</taxon>
        <taxon>Paenibacillaceae</taxon>
        <taxon>Brevibacillus</taxon>
    </lineage>
</organism>
<evidence type="ECO:0000256" key="6">
    <source>
        <dbReference type="ARBA" id="ARBA00023163"/>
    </source>
</evidence>
<dbReference type="InterPro" id="IPR009057">
    <property type="entry name" value="Homeodomain-like_sf"/>
</dbReference>
<keyword evidence="6" id="KW-0804">Transcription</keyword>
<dbReference type="InterPro" id="IPR025943">
    <property type="entry name" value="Sigma_54_int_dom_ATP-bd_2"/>
</dbReference>